<dbReference type="Proteomes" id="UP000799429">
    <property type="component" value="Unassembled WGS sequence"/>
</dbReference>
<evidence type="ECO:0000313" key="6">
    <source>
        <dbReference type="Proteomes" id="UP000799429"/>
    </source>
</evidence>
<reference evidence="5" key="1">
    <citation type="journal article" date="2020" name="Stud. Mycol.">
        <title>101 Dothideomycetes genomes: a test case for predicting lifestyles and emergence of pathogens.</title>
        <authorList>
            <person name="Haridas S."/>
            <person name="Albert R."/>
            <person name="Binder M."/>
            <person name="Bloem J."/>
            <person name="Labutti K."/>
            <person name="Salamov A."/>
            <person name="Andreopoulos B."/>
            <person name="Baker S."/>
            <person name="Barry K."/>
            <person name="Bills G."/>
            <person name="Bluhm B."/>
            <person name="Cannon C."/>
            <person name="Castanera R."/>
            <person name="Culley D."/>
            <person name="Daum C."/>
            <person name="Ezra D."/>
            <person name="Gonzalez J."/>
            <person name="Henrissat B."/>
            <person name="Kuo A."/>
            <person name="Liang C."/>
            <person name="Lipzen A."/>
            <person name="Lutzoni F."/>
            <person name="Magnuson J."/>
            <person name="Mondo S."/>
            <person name="Nolan M."/>
            <person name="Ohm R."/>
            <person name="Pangilinan J."/>
            <person name="Park H.-J."/>
            <person name="Ramirez L."/>
            <person name="Alfaro M."/>
            <person name="Sun H."/>
            <person name="Tritt A."/>
            <person name="Yoshinaga Y."/>
            <person name="Zwiers L.-H."/>
            <person name="Turgeon B."/>
            <person name="Goodwin S."/>
            <person name="Spatafora J."/>
            <person name="Crous P."/>
            <person name="Grigoriev I."/>
        </authorList>
    </citation>
    <scope>NUCLEOTIDE SEQUENCE</scope>
    <source>
        <strain evidence="5">CBS 101060</strain>
    </source>
</reference>
<feature type="compositionally biased region" description="Polar residues" evidence="2">
    <location>
        <begin position="439"/>
        <end position="495"/>
    </location>
</feature>
<evidence type="ECO:0000256" key="2">
    <source>
        <dbReference type="SAM" id="MobiDB-lite"/>
    </source>
</evidence>
<feature type="region of interest" description="Disordered" evidence="2">
    <location>
        <begin position="438"/>
        <end position="520"/>
    </location>
</feature>
<protein>
    <recommendedName>
        <fullName evidence="7">C3H1-type domain-containing protein</fullName>
    </recommendedName>
</protein>
<dbReference type="InterPro" id="IPR057683">
    <property type="entry name" value="DUF7923"/>
</dbReference>
<dbReference type="Pfam" id="PF25540">
    <property type="entry name" value="DUF7923"/>
    <property type="match status" value="1"/>
</dbReference>
<dbReference type="InterPro" id="IPR057654">
    <property type="entry name" value="Znf-CCCH_tandem"/>
</dbReference>
<evidence type="ECO:0000313" key="5">
    <source>
        <dbReference type="EMBL" id="KAF2836674.1"/>
    </source>
</evidence>
<feature type="domain" description="DUF7923" evidence="3">
    <location>
        <begin position="67"/>
        <end position="246"/>
    </location>
</feature>
<gene>
    <name evidence="5" type="ORF">M501DRAFT_1018561</name>
</gene>
<dbReference type="EMBL" id="MU006102">
    <property type="protein sequence ID" value="KAF2836674.1"/>
    <property type="molecule type" value="Genomic_DNA"/>
</dbReference>
<feature type="region of interest" description="Disordered" evidence="2">
    <location>
        <begin position="276"/>
        <end position="309"/>
    </location>
</feature>
<dbReference type="PANTHER" id="PTHR37543:SF1">
    <property type="entry name" value="CCCH ZINC FINGER DNA BINDING PROTEIN (AFU_ORTHOLOGUE AFUA_5G12760)"/>
    <property type="match status" value="1"/>
</dbReference>
<evidence type="ECO:0008006" key="7">
    <source>
        <dbReference type="Google" id="ProtNLM"/>
    </source>
</evidence>
<accession>A0A9P4S649</accession>
<evidence type="ECO:0000259" key="4">
    <source>
        <dbReference type="Pfam" id="PF25543"/>
    </source>
</evidence>
<organism evidence="5 6">
    <name type="scientific">Patellaria atrata CBS 101060</name>
    <dbReference type="NCBI Taxonomy" id="1346257"/>
    <lineage>
        <taxon>Eukaryota</taxon>
        <taxon>Fungi</taxon>
        <taxon>Dikarya</taxon>
        <taxon>Ascomycota</taxon>
        <taxon>Pezizomycotina</taxon>
        <taxon>Dothideomycetes</taxon>
        <taxon>Dothideomycetes incertae sedis</taxon>
        <taxon>Patellariales</taxon>
        <taxon>Patellariaceae</taxon>
        <taxon>Patellaria</taxon>
    </lineage>
</organism>
<dbReference type="OrthoDB" id="2270193at2759"/>
<name>A0A9P4S649_9PEZI</name>
<sequence length="520" mass="56873">MLPDSEIDGLDAKLVALRHASSQQQDILQEFFQKYEELMKDYRQVRSDLEEEKESREKYKRLAKGSERNPFVLVLVDGDGYVFNDHLILAGPEGGINAGQLLNAAVRDSLARLDVDANECRIMVRVYANLSGLSRTLAKRKLIPTDKRSLAPFVAGFNRSQDFFDFVDADEKKEGADFKIRELFKLFADNSQCKHIFFAGCHDVGFLSLLTPFRNRIDKVTLIQGPYFSPEFISLNLRIEQYPTVFRQTRLDDGPQFPIATPSQSTIVTNGNPFGQISAAPVQRRNGDPTTPSAGLSGPPSEREGLIPVNKDGHRLDTFLPPASKNGRDTYYARTRRQKPCYDRVVAGKCAVSGCKLDHNSVGRDVILFMKHIRREKVCPFYGNCRSPSCGFAHVCPNAGKCTDCRWGQQWKNIHKIDKKVVRWVPITKAGTDGESCLLSGSGQKTTVPGNGQSSTVAGNGRKSSVSGNGPSSTAPRNGQSSAVPRSGASGSTPPGSIANGEAGETLRASLTSPSGGALI</sequence>
<keyword evidence="6" id="KW-1185">Reference proteome</keyword>
<feature type="domain" description="Tandem CCCH zinc finger" evidence="4">
    <location>
        <begin position="370"/>
        <end position="418"/>
    </location>
</feature>
<proteinExistence type="predicted"/>
<dbReference type="PANTHER" id="PTHR37543">
    <property type="entry name" value="CCCH ZINC FINGER DNA BINDING PROTEIN (AFU_ORTHOLOGUE AFUA_5G12760)"/>
    <property type="match status" value="1"/>
</dbReference>
<evidence type="ECO:0000256" key="1">
    <source>
        <dbReference type="SAM" id="Coils"/>
    </source>
</evidence>
<keyword evidence="1" id="KW-0175">Coiled coil</keyword>
<evidence type="ECO:0000259" key="3">
    <source>
        <dbReference type="Pfam" id="PF25540"/>
    </source>
</evidence>
<feature type="compositionally biased region" description="Polar residues" evidence="2">
    <location>
        <begin position="509"/>
        <end position="520"/>
    </location>
</feature>
<comment type="caution">
    <text evidence="5">The sequence shown here is derived from an EMBL/GenBank/DDBJ whole genome shotgun (WGS) entry which is preliminary data.</text>
</comment>
<feature type="coiled-coil region" evidence="1">
    <location>
        <begin position="28"/>
        <end position="69"/>
    </location>
</feature>
<dbReference type="AlphaFoldDB" id="A0A9P4S649"/>
<dbReference type="Pfam" id="PF25543">
    <property type="entry name" value="zf-CCCH_tandem"/>
    <property type="match status" value="1"/>
</dbReference>